<dbReference type="Proteomes" id="UP001165269">
    <property type="component" value="Unassembled WGS sequence"/>
</dbReference>
<evidence type="ECO:0000313" key="2">
    <source>
        <dbReference type="Proteomes" id="UP001165269"/>
    </source>
</evidence>
<protein>
    <submittedName>
        <fullName evidence="1">Uncharacterized protein</fullName>
    </submittedName>
</protein>
<accession>A0ABS9YJZ7</accession>
<proteinExistence type="predicted"/>
<keyword evidence="2" id="KW-1185">Reference proteome</keyword>
<reference evidence="1" key="1">
    <citation type="submission" date="2022-03" db="EMBL/GenBank/DDBJ databases">
        <title>Streptomyces 7R015 and 7R016 isolated from Barleria lupulina in Thailand.</title>
        <authorList>
            <person name="Kanchanasin P."/>
            <person name="Phongsopitanun W."/>
            <person name="Tanasupawat S."/>
        </authorList>
    </citation>
    <scope>NUCLEOTIDE SEQUENCE</scope>
    <source>
        <strain evidence="1">7R015</strain>
    </source>
</reference>
<dbReference type="EMBL" id="JALDAY010000015">
    <property type="protein sequence ID" value="MCI3277580.1"/>
    <property type="molecule type" value="Genomic_DNA"/>
</dbReference>
<sequence length="129" mass="13961">MSHTERAFTVTRREFVVPADPAYGANHAEISKAWTSATRSYREAHQLPADAPLPDNAIAFWPAAAEIVISYETEKPASPSADDVAVLLATHDHRGGRISLPYAHLAAAVQEEYRATARTVIDALGLGRP</sequence>
<comment type="caution">
    <text evidence="1">The sequence shown here is derived from an EMBL/GenBank/DDBJ whole genome shotgun (WGS) entry which is preliminary data.</text>
</comment>
<organism evidence="1 2">
    <name type="scientific">Streptomyces cylindrosporus</name>
    <dbReference type="NCBI Taxonomy" id="2927583"/>
    <lineage>
        <taxon>Bacteria</taxon>
        <taxon>Bacillati</taxon>
        <taxon>Actinomycetota</taxon>
        <taxon>Actinomycetes</taxon>
        <taxon>Kitasatosporales</taxon>
        <taxon>Streptomycetaceae</taxon>
        <taxon>Streptomyces</taxon>
    </lineage>
</organism>
<name>A0ABS9YJZ7_9ACTN</name>
<dbReference type="RefSeq" id="WP_242775410.1">
    <property type="nucleotide sequence ID" value="NZ_JALDAY010000015.1"/>
</dbReference>
<evidence type="ECO:0000313" key="1">
    <source>
        <dbReference type="EMBL" id="MCI3277580.1"/>
    </source>
</evidence>
<gene>
    <name evidence="1" type="ORF">MQP27_41580</name>
</gene>